<keyword evidence="13" id="KW-0966">Cell projection</keyword>
<dbReference type="InterPro" id="IPR030379">
    <property type="entry name" value="G_SEPTIN_dom"/>
</dbReference>
<dbReference type="GO" id="GO:0005525">
    <property type="term" value="F:GTP binding"/>
    <property type="evidence" value="ECO:0007669"/>
    <property type="project" value="UniProtKB-KW"/>
</dbReference>
<reference evidence="17" key="3">
    <citation type="submission" date="2025-09" db="UniProtKB">
        <authorList>
            <consortium name="Ensembl"/>
        </authorList>
    </citation>
    <scope>IDENTIFICATION</scope>
</reference>
<dbReference type="SUPFAM" id="SSF52540">
    <property type="entry name" value="P-loop containing nucleoside triphosphate hydrolases"/>
    <property type="match status" value="1"/>
</dbReference>
<dbReference type="AlphaFoldDB" id="A0AAQ4Q7I4"/>
<evidence type="ECO:0000256" key="11">
    <source>
        <dbReference type="ARBA" id="ARBA00023136"/>
    </source>
</evidence>
<dbReference type="GO" id="GO:0060170">
    <property type="term" value="C:ciliary membrane"/>
    <property type="evidence" value="ECO:0007669"/>
    <property type="project" value="UniProtKB-SubCell"/>
</dbReference>
<dbReference type="FunFam" id="3.40.50.300:FF:000064">
    <property type="entry name" value="Septin 4"/>
    <property type="match status" value="1"/>
</dbReference>
<evidence type="ECO:0000256" key="9">
    <source>
        <dbReference type="ARBA" id="ARBA00022776"/>
    </source>
</evidence>
<keyword evidence="11" id="KW-0472">Membrane</keyword>
<evidence type="ECO:0000256" key="15">
    <source>
        <dbReference type="RuleBase" id="RU004560"/>
    </source>
</evidence>
<evidence type="ECO:0000256" key="2">
    <source>
        <dbReference type="ARBA" id="ARBA00004214"/>
    </source>
</evidence>
<dbReference type="PANTHER" id="PTHR18884">
    <property type="entry name" value="SEPTIN"/>
    <property type="match status" value="1"/>
</dbReference>
<reference evidence="17" key="2">
    <citation type="submission" date="2025-08" db="UniProtKB">
        <authorList>
            <consortium name="Ensembl"/>
        </authorList>
    </citation>
    <scope>IDENTIFICATION</scope>
</reference>
<keyword evidence="6" id="KW-0963">Cytoplasm</keyword>
<dbReference type="Gene3D" id="3.40.50.300">
    <property type="entry name" value="P-loop containing nucleotide triphosphate hydrolases"/>
    <property type="match status" value="1"/>
</dbReference>
<keyword evidence="14" id="KW-0131">Cell cycle</keyword>
<keyword evidence="7" id="KW-0132">Cell division</keyword>
<dbReference type="CDD" id="cd01850">
    <property type="entry name" value="CDC_Septin"/>
    <property type="match status" value="1"/>
</dbReference>
<evidence type="ECO:0000256" key="7">
    <source>
        <dbReference type="ARBA" id="ARBA00022618"/>
    </source>
</evidence>
<dbReference type="InterPro" id="IPR016491">
    <property type="entry name" value="Septin"/>
</dbReference>
<evidence type="ECO:0000256" key="8">
    <source>
        <dbReference type="ARBA" id="ARBA00022741"/>
    </source>
</evidence>
<dbReference type="GO" id="GO:0005819">
    <property type="term" value="C:spindle"/>
    <property type="evidence" value="ECO:0007669"/>
    <property type="project" value="UniProtKB-SubCell"/>
</dbReference>
<evidence type="ECO:0000256" key="13">
    <source>
        <dbReference type="ARBA" id="ARBA00023273"/>
    </source>
</evidence>
<feature type="domain" description="Septin-type G" evidence="16">
    <location>
        <begin position="37"/>
        <end position="309"/>
    </location>
</feature>
<evidence type="ECO:0000256" key="5">
    <source>
        <dbReference type="ARBA" id="ARBA00022475"/>
    </source>
</evidence>
<evidence type="ECO:0000256" key="10">
    <source>
        <dbReference type="ARBA" id="ARBA00023134"/>
    </source>
</evidence>
<comment type="subcellular location">
    <subcellularLocation>
        <location evidence="3">Cell projection</location>
        <location evidence="3">Cilium membrane</location>
    </subcellularLocation>
    <subcellularLocation>
        <location evidence="4">Cleavage furrow</location>
    </subcellularLocation>
    <subcellularLocation>
        <location evidence="1">Cytoplasm</location>
        <location evidence="1">Cytoskeleton</location>
        <location evidence="1">Spindle</location>
    </subcellularLocation>
    <subcellularLocation>
        <location evidence="2">Midbody</location>
    </subcellularLocation>
</comment>
<evidence type="ECO:0000313" key="18">
    <source>
        <dbReference type="Proteomes" id="UP000007635"/>
    </source>
</evidence>
<dbReference type="GO" id="GO:0032154">
    <property type="term" value="C:cleavage furrow"/>
    <property type="evidence" value="ECO:0007669"/>
    <property type="project" value="UniProtKB-SubCell"/>
</dbReference>
<keyword evidence="12" id="KW-0206">Cytoskeleton</keyword>
<dbReference type="GO" id="GO:0030496">
    <property type="term" value="C:midbody"/>
    <property type="evidence" value="ECO:0007669"/>
    <property type="project" value="UniProtKB-SubCell"/>
</dbReference>
<dbReference type="InterPro" id="IPR027417">
    <property type="entry name" value="P-loop_NTPase"/>
</dbReference>
<keyword evidence="5" id="KW-1003">Cell membrane</keyword>
<comment type="similarity">
    <text evidence="15">Belongs to the TRAFAC class TrmE-Era-EngA-EngB-Septin-like GTPase superfamily. Septin GTPase family.</text>
</comment>
<organism evidence="17 18">
    <name type="scientific">Gasterosteus aculeatus aculeatus</name>
    <name type="common">three-spined stickleback</name>
    <dbReference type="NCBI Taxonomy" id="481459"/>
    <lineage>
        <taxon>Eukaryota</taxon>
        <taxon>Metazoa</taxon>
        <taxon>Chordata</taxon>
        <taxon>Craniata</taxon>
        <taxon>Vertebrata</taxon>
        <taxon>Euteleostomi</taxon>
        <taxon>Actinopterygii</taxon>
        <taxon>Neopterygii</taxon>
        <taxon>Teleostei</taxon>
        <taxon>Neoteleostei</taxon>
        <taxon>Acanthomorphata</taxon>
        <taxon>Eupercaria</taxon>
        <taxon>Perciformes</taxon>
        <taxon>Cottioidei</taxon>
        <taxon>Gasterosteales</taxon>
        <taxon>Gasterosteidae</taxon>
        <taxon>Gasterosteus</taxon>
    </lineage>
</organism>
<reference evidence="17 18" key="1">
    <citation type="journal article" date="2021" name="G3 (Bethesda)">
        <title>Improved contiguity of the threespine stickleback genome using long-read sequencing.</title>
        <authorList>
            <person name="Nath S."/>
            <person name="Shaw D.E."/>
            <person name="White M.A."/>
        </authorList>
    </citation>
    <scope>NUCLEOTIDE SEQUENCE [LARGE SCALE GENOMIC DNA]</scope>
    <source>
        <strain evidence="17 18">Lake Benthic</strain>
    </source>
</reference>
<protein>
    <submittedName>
        <fullName evidence="17">Septin 2</fullName>
    </submittedName>
</protein>
<proteinExistence type="inferred from homology"/>
<evidence type="ECO:0000259" key="16">
    <source>
        <dbReference type="PROSITE" id="PS51719"/>
    </source>
</evidence>
<dbReference type="InterPro" id="IPR008113">
    <property type="entry name" value="Septin2"/>
</dbReference>
<dbReference type="GO" id="GO:0051301">
    <property type="term" value="P:cell division"/>
    <property type="evidence" value="ECO:0007669"/>
    <property type="project" value="UniProtKB-KW"/>
</dbReference>
<name>A0AAQ4Q7I4_GASAC</name>
<evidence type="ECO:0000256" key="14">
    <source>
        <dbReference type="ARBA" id="ARBA00023306"/>
    </source>
</evidence>
<keyword evidence="10 15" id="KW-0342">GTP-binding</keyword>
<keyword evidence="18" id="KW-1185">Reference proteome</keyword>
<evidence type="ECO:0000256" key="6">
    <source>
        <dbReference type="ARBA" id="ARBA00022490"/>
    </source>
</evidence>
<evidence type="ECO:0000256" key="12">
    <source>
        <dbReference type="ARBA" id="ARBA00023212"/>
    </source>
</evidence>
<evidence type="ECO:0000256" key="1">
    <source>
        <dbReference type="ARBA" id="ARBA00004186"/>
    </source>
</evidence>
<keyword evidence="9" id="KW-0498">Mitosis</keyword>
<dbReference type="PRINTS" id="PR01740">
    <property type="entry name" value="SEPTIN2"/>
</dbReference>
<keyword evidence="8 15" id="KW-0547">Nucleotide-binding</keyword>
<dbReference type="Proteomes" id="UP000007635">
    <property type="component" value="Chromosome III"/>
</dbReference>
<evidence type="ECO:0000313" key="17">
    <source>
        <dbReference type="Ensembl" id="ENSGACP00000046308.1"/>
    </source>
</evidence>
<dbReference type="GO" id="GO:0005737">
    <property type="term" value="C:cytoplasm"/>
    <property type="evidence" value="ECO:0007669"/>
    <property type="project" value="UniProtKB-ARBA"/>
</dbReference>
<evidence type="ECO:0000256" key="3">
    <source>
        <dbReference type="ARBA" id="ARBA00004309"/>
    </source>
</evidence>
<dbReference type="PROSITE" id="PS51719">
    <property type="entry name" value="G_SEPTIN"/>
    <property type="match status" value="1"/>
</dbReference>
<dbReference type="Pfam" id="PF00735">
    <property type="entry name" value="Septin"/>
    <property type="match status" value="1"/>
</dbReference>
<sequence>ISFHFILLPGQFTNPETPGYVGFANLPNQVHRKSVKKGFEFTLMVVGESGLGKSTLINSLFLTDLYPERVIPGAAEKIERTVQIEASTVEIEERGVKLRLTVVDTPGYGDAINSQDCFSTIISYIDDQFERYLHDESGLNRRHIVDNRVHCCFYFISPLGHGLKPLDVQFMKAIHNKVNVVPVIAKADTLTLRERERLKRRILDEIDEHGIKIYHLPDAESDEDEDFKEQTKILKASIPFAVVGSNQQIEAKGKKVRGRLYPWGVVEVENPEHNDFLKLRIMLITHMQDLQEVTQDLHYENFRSERLKRGGRLSSHGYILPLSPAYVLVRQLASLHLLHLKQQTFNWKDSVRKGTTVVRHMHTVATTDAAVVKLSQSIHSCLEGRPVKFCIVGHVPPVSHTVECC</sequence>
<dbReference type="GeneTree" id="ENSGT00940000155098"/>
<dbReference type="Ensembl" id="ENSGACT00000064530.1">
    <property type="protein sequence ID" value="ENSGACP00000046308.1"/>
    <property type="gene ID" value="ENSGACG00000015721.2"/>
</dbReference>
<evidence type="ECO:0000256" key="4">
    <source>
        <dbReference type="ARBA" id="ARBA00004626"/>
    </source>
</evidence>
<accession>A0AAQ4Q7I4</accession>